<keyword evidence="2" id="KW-1185">Reference proteome</keyword>
<reference evidence="1 2" key="1">
    <citation type="journal article" date="2015" name="Plant Cell">
        <title>Oil accumulation by the oleaginous diatom Fistulifera solaris as revealed by the genome and transcriptome.</title>
        <authorList>
            <person name="Tanaka T."/>
            <person name="Maeda Y."/>
            <person name="Veluchamy A."/>
            <person name="Tanaka M."/>
            <person name="Abida H."/>
            <person name="Marechal E."/>
            <person name="Bowler C."/>
            <person name="Muto M."/>
            <person name="Sunaga Y."/>
            <person name="Tanaka M."/>
            <person name="Yoshino T."/>
            <person name="Taniguchi T."/>
            <person name="Fukuda Y."/>
            <person name="Nemoto M."/>
            <person name="Matsumoto M."/>
            <person name="Wong P.S."/>
            <person name="Aburatani S."/>
            <person name="Fujibuchi W."/>
        </authorList>
    </citation>
    <scope>NUCLEOTIDE SEQUENCE [LARGE SCALE GENOMIC DNA]</scope>
    <source>
        <strain evidence="1 2">JPCC DA0580</strain>
    </source>
</reference>
<accession>A0A1Z5KI48</accession>
<protein>
    <submittedName>
        <fullName evidence="1">Uncharacterized protein</fullName>
    </submittedName>
</protein>
<dbReference type="Proteomes" id="UP000198406">
    <property type="component" value="Unassembled WGS sequence"/>
</dbReference>
<name>A0A1Z5KI48_FISSO</name>
<sequence length="386" mass="41620">MPFAPIKTKPAAESSMSSASTVLALVRVKLFEETIDKKDIDADDAVPRDWSPTPNEVAEPEVDAIAGSSVENPVAMELDAMPTSDYPVVMDVVEVIDRMSIVVALGKRKRQLEDAFVTSSPVRTLKRRKLCQHPVPVVDSVNMELDEEKASLHDPVDMGVDVMPSFDDVIDTAVDAMACLNKVAEPEVDAIAGSSVEIPVDMGLSAMPSFDGAIDTEVDAIPMDMGLGAMPSSDVAIDTEVDAMASSNKVAEPEVDAIAGSSVEIPVDMWLGAMPSFDYAIDTEADAMASSMKEAEPEVDAIVGSSVEIPVGMESVAMPTLDDPVDMKEDAMPSWDHAMSKKKKSSVSCLRARPYLERKCKVAVCLRMRPYLPRQCKKNVRVLVVQ</sequence>
<proteinExistence type="predicted"/>
<dbReference type="EMBL" id="BDSP01000235">
    <property type="protein sequence ID" value="GAX25990.1"/>
    <property type="molecule type" value="Genomic_DNA"/>
</dbReference>
<organism evidence="1 2">
    <name type="scientific">Fistulifera solaris</name>
    <name type="common">Oleaginous diatom</name>
    <dbReference type="NCBI Taxonomy" id="1519565"/>
    <lineage>
        <taxon>Eukaryota</taxon>
        <taxon>Sar</taxon>
        <taxon>Stramenopiles</taxon>
        <taxon>Ochrophyta</taxon>
        <taxon>Bacillariophyta</taxon>
        <taxon>Bacillariophyceae</taxon>
        <taxon>Bacillariophycidae</taxon>
        <taxon>Naviculales</taxon>
        <taxon>Naviculaceae</taxon>
        <taxon>Fistulifera</taxon>
    </lineage>
</organism>
<comment type="caution">
    <text evidence="1">The sequence shown here is derived from an EMBL/GenBank/DDBJ whole genome shotgun (WGS) entry which is preliminary data.</text>
</comment>
<gene>
    <name evidence="1" type="ORF">FisN_4Hu525</name>
</gene>
<dbReference type="InParanoid" id="A0A1Z5KI48"/>
<evidence type="ECO:0000313" key="1">
    <source>
        <dbReference type="EMBL" id="GAX25990.1"/>
    </source>
</evidence>
<evidence type="ECO:0000313" key="2">
    <source>
        <dbReference type="Proteomes" id="UP000198406"/>
    </source>
</evidence>
<dbReference type="AlphaFoldDB" id="A0A1Z5KI48"/>